<comment type="subcellular location">
    <subcellularLocation>
        <location evidence="5">Cytoplasm</location>
    </subcellularLocation>
    <text evidence="5">Associates with late stage pre-50S ribosomal subunits.</text>
</comment>
<dbReference type="GO" id="GO:0019843">
    <property type="term" value="F:rRNA binding"/>
    <property type="evidence" value="ECO:0007669"/>
    <property type="project" value="UniProtKB-UniRule"/>
</dbReference>
<reference evidence="7 8" key="1">
    <citation type="submission" date="2019-02" db="EMBL/GenBank/DDBJ databases">
        <title>Prokaryotic population dynamics and viral predation in marine succession experiment using metagenomics: the confinement effect.</title>
        <authorList>
            <person name="Haro-Moreno J.M."/>
            <person name="Rodriguez-Valera F."/>
            <person name="Lopez-Perez M."/>
        </authorList>
    </citation>
    <scope>NUCLEOTIDE SEQUENCE [LARGE SCALE GENOMIC DNA]</scope>
    <source>
        <strain evidence="7">MED-G170</strain>
    </source>
</reference>
<dbReference type="GO" id="GO:0005829">
    <property type="term" value="C:cytosol"/>
    <property type="evidence" value="ECO:0007669"/>
    <property type="project" value="TreeGrafter"/>
</dbReference>
<keyword evidence="1 5" id="KW-0963">Cytoplasm</keyword>
<dbReference type="PANTHER" id="PTHR38101:SF1">
    <property type="entry name" value="UPF0307 PROTEIN YJGA"/>
    <property type="match status" value="1"/>
</dbReference>
<evidence type="ECO:0000313" key="8">
    <source>
        <dbReference type="Proteomes" id="UP000315889"/>
    </source>
</evidence>
<comment type="caution">
    <text evidence="7">The sequence shown here is derived from an EMBL/GenBank/DDBJ whole genome shotgun (WGS) entry which is preliminary data.</text>
</comment>
<dbReference type="GO" id="GO:1902626">
    <property type="term" value="P:assembly of large subunit precursor of preribosome"/>
    <property type="evidence" value="ECO:0007669"/>
    <property type="project" value="UniProtKB-UniRule"/>
</dbReference>
<organism evidence="7 8">
    <name type="scientific">SAR92 clade bacterium</name>
    <dbReference type="NCBI Taxonomy" id="2315479"/>
    <lineage>
        <taxon>Bacteria</taxon>
        <taxon>Pseudomonadati</taxon>
        <taxon>Pseudomonadota</taxon>
        <taxon>Gammaproteobacteria</taxon>
        <taxon>Cellvibrionales</taxon>
        <taxon>Porticoccaceae</taxon>
        <taxon>SAR92 clade</taxon>
    </lineage>
</organism>
<evidence type="ECO:0000256" key="1">
    <source>
        <dbReference type="ARBA" id="ARBA00022490"/>
    </source>
</evidence>
<protein>
    <recommendedName>
        <fullName evidence="5">Dual-action ribosomal maturation protein DarP</fullName>
    </recommendedName>
    <alternativeName>
        <fullName evidence="5">Large ribosomal subunit assembly factor DarP</fullName>
    </alternativeName>
</protein>
<evidence type="ECO:0000256" key="3">
    <source>
        <dbReference type="ARBA" id="ARBA00022730"/>
    </source>
</evidence>
<comment type="similarity">
    <text evidence="5">Belongs to the DarP family.</text>
</comment>
<evidence type="ECO:0000256" key="5">
    <source>
        <dbReference type="HAMAP-Rule" id="MF_00765"/>
    </source>
</evidence>
<dbReference type="AlphaFoldDB" id="A0A520MHN8"/>
<dbReference type="PIRSF" id="PIRSF016183">
    <property type="entry name" value="UCP016183"/>
    <property type="match status" value="1"/>
</dbReference>
<dbReference type="Pfam" id="PF04751">
    <property type="entry name" value="DarP"/>
    <property type="match status" value="1"/>
</dbReference>
<dbReference type="Gene3D" id="1.10.60.30">
    <property type="entry name" value="PSPTO4464-like domains"/>
    <property type="match status" value="2"/>
</dbReference>
<dbReference type="SUPFAM" id="SSF158710">
    <property type="entry name" value="PSPTO4464-like"/>
    <property type="match status" value="1"/>
</dbReference>
<dbReference type="NCBIfam" id="NF003593">
    <property type="entry name" value="PRK05255.1-1"/>
    <property type="match status" value="1"/>
</dbReference>
<dbReference type="GO" id="GO:0043022">
    <property type="term" value="F:ribosome binding"/>
    <property type="evidence" value="ECO:0007669"/>
    <property type="project" value="UniProtKB-UniRule"/>
</dbReference>
<keyword evidence="2 5" id="KW-0690">Ribosome biogenesis</keyword>
<proteinExistence type="inferred from homology"/>
<evidence type="ECO:0000313" key="7">
    <source>
        <dbReference type="EMBL" id="RZO20756.1"/>
    </source>
</evidence>
<evidence type="ECO:0000256" key="4">
    <source>
        <dbReference type="ARBA" id="ARBA00022884"/>
    </source>
</evidence>
<gene>
    <name evidence="5" type="primary">darP</name>
    <name evidence="7" type="ORF">EVB03_03345</name>
</gene>
<dbReference type="CDD" id="cd16331">
    <property type="entry name" value="YjgA-like"/>
    <property type="match status" value="1"/>
</dbReference>
<dbReference type="HAMAP" id="MF_00765">
    <property type="entry name" value="DarP"/>
    <property type="match status" value="1"/>
</dbReference>
<keyword evidence="3 5" id="KW-0699">rRNA-binding</keyword>
<dbReference type="EMBL" id="SHBP01000003">
    <property type="protein sequence ID" value="RZO20756.1"/>
    <property type="molecule type" value="Genomic_DNA"/>
</dbReference>
<comment type="function">
    <text evidence="5">Member of a network of 50S ribosomal subunit biogenesis factors which assembles along the 30S-50S interface, preventing incorrect 23S rRNA structures from forming. Promotes peptidyl transferase center (PTC) maturation.</text>
</comment>
<name>A0A520MHN8_9GAMM</name>
<keyword evidence="4 5" id="KW-0694">RNA-binding</keyword>
<feature type="region of interest" description="Disordered" evidence="6">
    <location>
        <begin position="1"/>
        <end position="21"/>
    </location>
</feature>
<dbReference type="PANTHER" id="PTHR38101">
    <property type="entry name" value="UPF0307 PROTEIN YJGA"/>
    <property type="match status" value="1"/>
</dbReference>
<sequence length="167" mass="19620">MDDSKEKPEYDGPSKSQLKRDSHALQAIGKELVEMPEGKLQKFNLPEALEEAIYEARRLKSREAKRRHLQYIGKLMRISDIDDIQTTLDKMDHQSLTYRQYFAQLEQWRDRLINGGNSAIDDFVNEHSLADRQKLRNLQRQANREQELKKSAVASRKLFTYIRSLAE</sequence>
<dbReference type="InterPro" id="IPR023153">
    <property type="entry name" value="DarP_sf"/>
</dbReference>
<accession>A0A520MHN8</accession>
<evidence type="ECO:0000256" key="6">
    <source>
        <dbReference type="SAM" id="MobiDB-lite"/>
    </source>
</evidence>
<evidence type="ECO:0000256" key="2">
    <source>
        <dbReference type="ARBA" id="ARBA00022517"/>
    </source>
</evidence>
<dbReference type="InterPro" id="IPR006839">
    <property type="entry name" value="DarP"/>
</dbReference>
<dbReference type="Proteomes" id="UP000315889">
    <property type="component" value="Unassembled WGS sequence"/>
</dbReference>